<sequence length="423" mass="46905">MAEISRSELGKLDLPTAVGITDVEHLSSYNWIEATSPTIVVPGSPALWTPPSGSVRVPKDSGLVYTDQNTARHPDSPLEPLFRALYITQPSFDISSVDVVTDRNNLRKLLSFVEPGAEGDALQPFTIEVEVYKNTALFSRIGTSSTEFIQPGEFRGFGHQFEKVYTRHQINGSTGHHRIVSYRFGGMKFIVRHETDGYVGDNMTPYPSAIEDSHADGLSGVFESLSITSKPGSSDSHSASSKLVVRREGVTVPLSHTLEVKTRAIHRHLSIQDIAPQIWLSQTPKLVRAYHQKGTFKEPKVEDVASDIERWQEKDQAKLKTFAALIRKVLDIAKRCDNKATVRYVRDGDKLVISPLRGDKVLPGALYLKWEMRPSLPNTVQETPAAPTQSSQMNQLRSGLRIQVGETTRALTRTHRPCPGMAA</sequence>
<keyword evidence="2" id="KW-1185">Reference proteome</keyword>
<name>A0ACC2IWR8_9PEZI</name>
<organism evidence="1 2">
    <name type="scientific">Nemania bipapillata</name>
    <dbReference type="NCBI Taxonomy" id="110536"/>
    <lineage>
        <taxon>Eukaryota</taxon>
        <taxon>Fungi</taxon>
        <taxon>Dikarya</taxon>
        <taxon>Ascomycota</taxon>
        <taxon>Pezizomycotina</taxon>
        <taxon>Sordariomycetes</taxon>
        <taxon>Xylariomycetidae</taxon>
        <taxon>Xylariales</taxon>
        <taxon>Xylariaceae</taxon>
        <taxon>Nemania</taxon>
    </lineage>
</organism>
<reference evidence="1" key="1">
    <citation type="submission" date="2022-11" db="EMBL/GenBank/DDBJ databases">
        <title>Genome Sequence of Nemania bipapillata.</title>
        <authorList>
            <person name="Buettner E."/>
        </authorList>
    </citation>
    <scope>NUCLEOTIDE SEQUENCE</scope>
    <source>
        <strain evidence="1">CP14</strain>
    </source>
</reference>
<comment type="caution">
    <text evidence="1">The sequence shown here is derived from an EMBL/GenBank/DDBJ whole genome shotgun (WGS) entry which is preliminary data.</text>
</comment>
<dbReference type="Proteomes" id="UP001153334">
    <property type="component" value="Unassembled WGS sequence"/>
</dbReference>
<dbReference type="EMBL" id="JAPESX010000808">
    <property type="protein sequence ID" value="KAJ8119620.1"/>
    <property type="molecule type" value="Genomic_DNA"/>
</dbReference>
<evidence type="ECO:0000313" key="2">
    <source>
        <dbReference type="Proteomes" id="UP001153334"/>
    </source>
</evidence>
<accession>A0ACC2IWR8</accession>
<proteinExistence type="predicted"/>
<gene>
    <name evidence="1" type="ORF">ONZ43_g3471</name>
</gene>
<evidence type="ECO:0000313" key="1">
    <source>
        <dbReference type="EMBL" id="KAJ8119620.1"/>
    </source>
</evidence>
<protein>
    <submittedName>
        <fullName evidence="1">Uncharacterized protein</fullName>
    </submittedName>
</protein>